<reference evidence="1 2" key="1">
    <citation type="journal article" date="2022" name="Mar. Drugs">
        <title>Bioassay-Guided Fractionation Leads to the Detection of Cholic Acid Generated by the Rare Thalassomonas sp.</title>
        <authorList>
            <person name="Pheiffer F."/>
            <person name="Schneider Y.K."/>
            <person name="Hansen E.H."/>
            <person name="Andersen J.H."/>
            <person name="Isaksson J."/>
            <person name="Busche T."/>
            <person name="R C."/>
            <person name="Kalinowski J."/>
            <person name="Zyl L.V."/>
            <person name="Trindade M."/>
        </authorList>
    </citation>
    <scope>NUCLEOTIDE SEQUENCE [LARGE SCALE GENOMIC DNA]</scope>
    <source>
        <strain evidence="1 2">A5K-61T</strain>
    </source>
</reference>
<dbReference type="Proteomes" id="UP001215231">
    <property type="component" value="Chromosome"/>
</dbReference>
<accession>A0ABY7VL20</accession>
<sequence length="144" mass="16610">MEKPVHTAKLQTFFHSYLKGFLDYDVQAIEKCYQWPCTLNTPDKCVYIENLDDLTHEFDEIFLQLKQADTQDIVALKASYSPLSENLLLACVDWQFINSKKEVFTDFSALYHLMVSGEELKIINVISHDISNSLALGQPFLIEQ</sequence>
<evidence type="ECO:0000313" key="1">
    <source>
        <dbReference type="EMBL" id="WDE13929.1"/>
    </source>
</evidence>
<evidence type="ECO:0008006" key="3">
    <source>
        <dbReference type="Google" id="ProtNLM"/>
    </source>
</evidence>
<proteinExistence type="predicted"/>
<gene>
    <name evidence="1" type="ORF">H3N35_11060</name>
</gene>
<dbReference type="EMBL" id="CP059693">
    <property type="protein sequence ID" value="WDE13929.1"/>
    <property type="molecule type" value="Genomic_DNA"/>
</dbReference>
<organism evidence="1 2">
    <name type="scientific">Thalassomonas haliotis</name>
    <dbReference type="NCBI Taxonomy" id="485448"/>
    <lineage>
        <taxon>Bacteria</taxon>
        <taxon>Pseudomonadati</taxon>
        <taxon>Pseudomonadota</taxon>
        <taxon>Gammaproteobacteria</taxon>
        <taxon>Alteromonadales</taxon>
        <taxon>Colwelliaceae</taxon>
        <taxon>Thalassomonas</taxon>
    </lineage>
</organism>
<protein>
    <recommendedName>
        <fullName evidence="3">SnoaL-like domain-containing protein</fullName>
    </recommendedName>
</protein>
<dbReference type="RefSeq" id="WP_274054383.1">
    <property type="nucleotide sequence ID" value="NZ_CP059693.1"/>
</dbReference>
<keyword evidence="2" id="KW-1185">Reference proteome</keyword>
<name>A0ABY7VL20_9GAMM</name>
<evidence type="ECO:0000313" key="2">
    <source>
        <dbReference type="Proteomes" id="UP001215231"/>
    </source>
</evidence>